<dbReference type="Pfam" id="PF04224">
    <property type="entry name" value="DUF417"/>
    <property type="match status" value="1"/>
</dbReference>
<dbReference type="Proteomes" id="UP000280819">
    <property type="component" value="Unassembled WGS sequence"/>
</dbReference>
<feature type="transmembrane region" description="Helical" evidence="1">
    <location>
        <begin position="30"/>
        <end position="48"/>
    </location>
</feature>
<reference evidence="2 3" key="1">
    <citation type="submission" date="2018-11" db="EMBL/GenBank/DDBJ databases">
        <title>Genomes From Bacteria Associated with the Canine Oral Cavity: a Test Case for Automated Genome-Based Taxonomic Assignment.</title>
        <authorList>
            <person name="Coil D.A."/>
            <person name="Jospin G."/>
            <person name="Darling A.E."/>
            <person name="Wallis C."/>
            <person name="Davis I.J."/>
            <person name="Harris S."/>
            <person name="Eisen J.A."/>
            <person name="Holcombe L.J."/>
            <person name="O'Flynn C."/>
        </authorList>
    </citation>
    <scope>NUCLEOTIDE SEQUENCE [LARGE SCALE GENOMIC DNA]</scope>
    <source>
        <strain evidence="2 3">OH887_COT-365</strain>
    </source>
</reference>
<gene>
    <name evidence="2" type="ORF">EII34_09595</name>
</gene>
<dbReference type="EMBL" id="RQZG01000010">
    <property type="protein sequence ID" value="RRD04551.1"/>
    <property type="molecule type" value="Genomic_DNA"/>
</dbReference>
<protein>
    <submittedName>
        <fullName evidence="2">DUF417 domain-containing protein</fullName>
    </submittedName>
</protein>
<dbReference type="OrthoDB" id="1118972at2"/>
<name>A0A3P1T501_9ACTN</name>
<dbReference type="InterPro" id="IPR007339">
    <property type="entry name" value="RclC-like"/>
</dbReference>
<accession>A0A3P1T501</accession>
<dbReference type="AlphaFoldDB" id="A0A3P1T501"/>
<proteinExistence type="predicted"/>
<keyword evidence="1" id="KW-0812">Transmembrane</keyword>
<evidence type="ECO:0000313" key="2">
    <source>
        <dbReference type="EMBL" id="RRD04551.1"/>
    </source>
</evidence>
<feature type="transmembrane region" description="Helical" evidence="1">
    <location>
        <begin position="99"/>
        <end position="118"/>
    </location>
</feature>
<organism evidence="2 3">
    <name type="scientific">Arachnia propionica</name>
    <dbReference type="NCBI Taxonomy" id="1750"/>
    <lineage>
        <taxon>Bacteria</taxon>
        <taxon>Bacillati</taxon>
        <taxon>Actinomycetota</taxon>
        <taxon>Actinomycetes</taxon>
        <taxon>Propionibacteriales</taxon>
        <taxon>Propionibacteriaceae</taxon>
        <taxon>Arachnia</taxon>
    </lineage>
</organism>
<feature type="transmembrane region" description="Helical" evidence="1">
    <location>
        <begin position="125"/>
        <end position="145"/>
    </location>
</feature>
<comment type="caution">
    <text evidence="2">The sequence shown here is derived from an EMBL/GenBank/DDBJ whole genome shotgun (WGS) entry which is preliminary data.</text>
</comment>
<dbReference type="GO" id="GO:1901530">
    <property type="term" value="P:response to hypochlorite"/>
    <property type="evidence" value="ECO:0007669"/>
    <property type="project" value="TreeGrafter"/>
</dbReference>
<sequence length="206" mass="22052">MSDTLAPASPGRINAVLRTIAGWDRLSMTLLRIGVLVVLFWIGGLKWFKYEADGIVPFVANSPLMKWMLGDPANYKAHMNPEGALIDANRAWHEANGTYPMSIFVGVCIVGIGVLIALHWVRAEIGVIGAVALIGFSVVTLSFLVTTPQVWVAAPAQGAADADLGFPFLSGRGRLVLKDCIQIGAGFVLLVDSARLALKRREAKAA</sequence>
<dbReference type="PANTHER" id="PTHR40106">
    <property type="entry name" value="INNER MEMBRANE PROTEIN RCLC"/>
    <property type="match status" value="1"/>
</dbReference>
<dbReference type="PANTHER" id="PTHR40106:SF1">
    <property type="entry name" value="INNER MEMBRANE PROTEIN RCLC"/>
    <property type="match status" value="1"/>
</dbReference>
<keyword evidence="1" id="KW-0472">Membrane</keyword>
<keyword evidence="1" id="KW-1133">Transmembrane helix</keyword>
<evidence type="ECO:0000313" key="3">
    <source>
        <dbReference type="Proteomes" id="UP000280819"/>
    </source>
</evidence>
<evidence type="ECO:0000256" key="1">
    <source>
        <dbReference type="SAM" id="Phobius"/>
    </source>
</evidence>
<dbReference type="GO" id="GO:0005886">
    <property type="term" value="C:plasma membrane"/>
    <property type="evidence" value="ECO:0007669"/>
    <property type="project" value="TreeGrafter"/>
</dbReference>
<dbReference type="RefSeq" id="WP_124844941.1">
    <property type="nucleotide sequence ID" value="NZ_RQZG01000010.1"/>
</dbReference>